<evidence type="ECO:0000256" key="1">
    <source>
        <dbReference type="SAM" id="MobiDB-lite"/>
    </source>
</evidence>
<name>A0AA37THD3_9HYPH</name>
<comment type="caution">
    <text evidence="2">The sequence shown here is derived from an EMBL/GenBank/DDBJ whole genome shotgun (WGS) entry which is preliminary data.</text>
</comment>
<organism evidence="2 3">
    <name type="scientific">Methylobacterium tardum</name>
    <dbReference type="NCBI Taxonomy" id="374432"/>
    <lineage>
        <taxon>Bacteria</taxon>
        <taxon>Pseudomonadati</taxon>
        <taxon>Pseudomonadota</taxon>
        <taxon>Alphaproteobacteria</taxon>
        <taxon>Hyphomicrobiales</taxon>
        <taxon>Methylobacteriaceae</taxon>
        <taxon>Methylobacterium</taxon>
    </lineage>
</organism>
<dbReference type="EMBL" id="BSPL01000018">
    <property type="protein sequence ID" value="GLS71730.1"/>
    <property type="molecule type" value="Genomic_DNA"/>
</dbReference>
<dbReference type="AlphaFoldDB" id="A0AA37THD3"/>
<accession>A0AA37THD3</accession>
<feature type="compositionally biased region" description="Basic and acidic residues" evidence="1">
    <location>
        <begin position="133"/>
        <end position="165"/>
    </location>
</feature>
<reference evidence="3" key="1">
    <citation type="journal article" date="2019" name="Int. J. Syst. Evol. Microbiol.">
        <title>The Global Catalogue of Microorganisms (GCM) 10K type strain sequencing project: providing services to taxonomists for standard genome sequencing and annotation.</title>
        <authorList>
            <consortium name="The Broad Institute Genomics Platform"/>
            <consortium name="The Broad Institute Genome Sequencing Center for Infectious Disease"/>
            <person name="Wu L."/>
            <person name="Ma J."/>
        </authorList>
    </citation>
    <scope>NUCLEOTIDE SEQUENCE [LARGE SCALE GENOMIC DNA]</scope>
    <source>
        <strain evidence="3">NBRC 103632</strain>
    </source>
</reference>
<evidence type="ECO:0000313" key="3">
    <source>
        <dbReference type="Proteomes" id="UP001157440"/>
    </source>
</evidence>
<evidence type="ECO:0000313" key="2">
    <source>
        <dbReference type="EMBL" id="GLS71730.1"/>
    </source>
</evidence>
<gene>
    <name evidence="2" type="ORF">GCM10007890_37430</name>
</gene>
<feature type="region of interest" description="Disordered" evidence="1">
    <location>
        <begin position="129"/>
        <end position="206"/>
    </location>
</feature>
<feature type="compositionally biased region" description="Basic and acidic residues" evidence="1">
    <location>
        <begin position="195"/>
        <end position="206"/>
    </location>
</feature>
<dbReference type="Proteomes" id="UP001157440">
    <property type="component" value="Unassembled WGS sequence"/>
</dbReference>
<keyword evidence="3" id="KW-1185">Reference proteome</keyword>
<sequence length="206" mass="21896">MTLPDASRIALVAREVGRAEHVDLALVRHALAQDGIVGCALRELGPDRASAVGLRHVGGDPGIAQEDGRAATDDRAHAIDSGIGGVDGVGAHVQAITLDAEGRAPAYVGETLLEQAQVAGETVLGARLQSGAHLHEQQTGEDRRREDEQHRAEQADARGQRECRQSRNAGARRRSGAVEVHGRVPYSGAYTAHPLRSDQRRNLNSP</sequence>
<protein>
    <submittedName>
        <fullName evidence="2">Uncharacterized protein</fullName>
    </submittedName>
</protein>
<proteinExistence type="predicted"/>